<keyword evidence="1" id="KW-0812">Transmembrane</keyword>
<proteinExistence type="predicted"/>
<keyword evidence="1" id="KW-1133">Transmembrane helix</keyword>
<keyword evidence="1" id="KW-0472">Membrane</keyword>
<gene>
    <name evidence="2" type="ORF">C8A03DRAFT_35351</name>
</gene>
<reference evidence="2" key="1">
    <citation type="journal article" date="2023" name="Mol. Phylogenet. Evol.">
        <title>Genome-scale phylogeny and comparative genomics of the fungal order Sordariales.</title>
        <authorList>
            <person name="Hensen N."/>
            <person name="Bonometti L."/>
            <person name="Westerberg I."/>
            <person name="Brannstrom I.O."/>
            <person name="Guillou S."/>
            <person name="Cros-Aarteil S."/>
            <person name="Calhoun S."/>
            <person name="Haridas S."/>
            <person name="Kuo A."/>
            <person name="Mondo S."/>
            <person name="Pangilinan J."/>
            <person name="Riley R."/>
            <person name="LaButti K."/>
            <person name="Andreopoulos B."/>
            <person name="Lipzen A."/>
            <person name="Chen C."/>
            <person name="Yan M."/>
            <person name="Daum C."/>
            <person name="Ng V."/>
            <person name="Clum A."/>
            <person name="Steindorff A."/>
            <person name="Ohm R.A."/>
            <person name="Martin F."/>
            <person name="Silar P."/>
            <person name="Natvig D.O."/>
            <person name="Lalanne C."/>
            <person name="Gautier V."/>
            <person name="Ament-Velasquez S.L."/>
            <person name="Kruys A."/>
            <person name="Hutchinson M.I."/>
            <person name="Powell A.J."/>
            <person name="Barry K."/>
            <person name="Miller A.N."/>
            <person name="Grigoriev I.V."/>
            <person name="Debuchy R."/>
            <person name="Gladieux P."/>
            <person name="Hiltunen Thoren M."/>
            <person name="Johannesson H."/>
        </authorList>
    </citation>
    <scope>NUCLEOTIDE SEQUENCE</scope>
    <source>
        <strain evidence="2">CBS 532.94</strain>
    </source>
</reference>
<name>A0AAN7HAV7_9PEZI</name>
<comment type="caution">
    <text evidence="2">The sequence shown here is derived from an EMBL/GenBank/DDBJ whole genome shotgun (WGS) entry which is preliminary data.</text>
</comment>
<feature type="transmembrane region" description="Helical" evidence="1">
    <location>
        <begin position="122"/>
        <end position="142"/>
    </location>
</feature>
<evidence type="ECO:0000313" key="3">
    <source>
        <dbReference type="Proteomes" id="UP001303760"/>
    </source>
</evidence>
<protein>
    <submittedName>
        <fullName evidence="2">Uncharacterized protein</fullName>
    </submittedName>
</protein>
<dbReference type="Proteomes" id="UP001303760">
    <property type="component" value="Unassembled WGS sequence"/>
</dbReference>
<accession>A0AAN7HAV7</accession>
<keyword evidence="3" id="KW-1185">Reference proteome</keyword>
<dbReference type="AlphaFoldDB" id="A0AAN7HAV7"/>
<evidence type="ECO:0000256" key="1">
    <source>
        <dbReference type="SAM" id="Phobius"/>
    </source>
</evidence>
<organism evidence="2 3">
    <name type="scientific">Achaetomium macrosporum</name>
    <dbReference type="NCBI Taxonomy" id="79813"/>
    <lineage>
        <taxon>Eukaryota</taxon>
        <taxon>Fungi</taxon>
        <taxon>Dikarya</taxon>
        <taxon>Ascomycota</taxon>
        <taxon>Pezizomycotina</taxon>
        <taxon>Sordariomycetes</taxon>
        <taxon>Sordariomycetidae</taxon>
        <taxon>Sordariales</taxon>
        <taxon>Chaetomiaceae</taxon>
        <taxon>Achaetomium</taxon>
    </lineage>
</organism>
<evidence type="ECO:0000313" key="2">
    <source>
        <dbReference type="EMBL" id="KAK4236733.1"/>
    </source>
</evidence>
<dbReference type="EMBL" id="MU860175">
    <property type="protein sequence ID" value="KAK4236733.1"/>
    <property type="molecule type" value="Genomic_DNA"/>
</dbReference>
<reference evidence="2" key="2">
    <citation type="submission" date="2023-05" db="EMBL/GenBank/DDBJ databases">
        <authorList>
            <consortium name="Lawrence Berkeley National Laboratory"/>
            <person name="Steindorff A."/>
            <person name="Hensen N."/>
            <person name="Bonometti L."/>
            <person name="Westerberg I."/>
            <person name="Brannstrom I.O."/>
            <person name="Guillou S."/>
            <person name="Cros-Aarteil S."/>
            <person name="Calhoun S."/>
            <person name="Haridas S."/>
            <person name="Kuo A."/>
            <person name="Mondo S."/>
            <person name="Pangilinan J."/>
            <person name="Riley R."/>
            <person name="Labutti K."/>
            <person name="Andreopoulos B."/>
            <person name="Lipzen A."/>
            <person name="Chen C."/>
            <person name="Yanf M."/>
            <person name="Daum C."/>
            <person name="Ng V."/>
            <person name="Clum A."/>
            <person name="Ohm R."/>
            <person name="Martin F."/>
            <person name="Silar P."/>
            <person name="Natvig D."/>
            <person name="Lalanne C."/>
            <person name="Gautier V."/>
            <person name="Ament-Velasquez S.L."/>
            <person name="Kruys A."/>
            <person name="Hutchinson M.I."/>
            <person name="Powell A.J."/>
            <person name="Barry K."/>
            <person name="Miller A.N."/>
            <person name="Grigoriev I.V."/>
            <person name="Debuchy R."/>
            <person name="Gladieux P."/>
            <person name="Thoren M.H."/>
            <person name="Johannesson H."/>
        </authorList>
    </citation>
    <scope>NUCLEOTIDE SEQUENCE</scope>
    <source>
        <strain evidence="2">CBS 532.94</strain>
    </source>
</reference>
<sequence>MFRRGIHILAVKEAWLLAGNYSSGLQEDVQATIRDIHGRVGTIESEVANVRDVKVDLRELHRELDNKKGIIAKQLNTHADQLKRELTAEQQDQVTLLKLKRQEQTRQVIAEQQEHWIQFYKGGSFTILAAGILLVYGAWVWANFENHLLDIEIRRRGIMSSDLDHPT</sequence>